<dbReference type="AlphaFoldDB" id="A0A0E9VIA1"/>
<reference evidence="1" key="2">
    <citation type="journal article" date="2015" name="Fish Shellfish Immunol.">
        <title>Early steps in the European eel (Anguilla anguilla)-Vibrio vulnificus interaction in the gills: Role of the RtxA13 toxin.</title>
        <authorList>
            <person name="Callol A."/>
            <person name="Pajuelo D."/>
            <person name="Ebbesson L."/>
            <person name="Teles M."/>
            <person name="MacKenzie S."/>
            <person name="Amaro C."/>
        </authorList>
    </citation>
    <scope>NUCLEOTIDE SEQUENCE</scope>
</reference>
<evidence type="ECO:0000313" key="1">
    <source>
        <dbReference type="EMBL" id="JAH77782.1"/>
    </source>
</evidence>
<accession>A0A0E9VIA1</accession>
<organism evidence="1">
    <name type="scientific">Anguilla anguilla</name>
    <name type="common">European freshwater eel</name>
    <name type="synonym">Muraena anguilla</name>
    <dbReference type="NCBI Taxonomy" id="7936"/>
    <lineage>
        <taxon>Eukaryota</taxon>
        <taxon>Metazoa</taxon>
        <taxon>Chordata</taxon>
        <taxon>Craniata</taxon>
        <taxon>Vertebrata</taxon>
        <taxon>Euteleostomi</taxon>
        <taxon>Actinopterygii</taxon>
        <taxon>Neopterygii</taxon>
        <taxon>Teleostei</taxon>
        <taxon>Anguilliformes</taxon>
        <taxon>Anguillidae</taxon>
        <taxon>Anguilla</taxon>
    </lineage>
</organism>
<proteinExistence type="predicted"/>
<dbReference type="EMBL" id="GBXM01030795">
    <property type="protein sequence ID" value="JAH77782.1"/>
    <property type="molecule type" value="Transcribed_RNA"/>
</dbReference>
<sequence length="21" mass="2645">MFGWVSWALWMVFQFHSERAE</sequence>
<reference evidence="1" key="1">
    <citation type="submission" date="2014-11" db="EMBL/GenBank/DDBJ databases">
        <authorList>
            <person name="Amaro Gonzalez C."/>
        </authorList>
    </citation>
    <scope>NUCLEOTIDE SEQUENCE</scope>
</reference>
<protein>
    <submittedName>
        <fullName evidence="1">Uncharacterized protein</fullName>
    </submittedName>
</protein>
<name>A0A0E9VIA1_ANGAN</name>